<evidence type="ECO:0000256" key="1">
    <source>
        <dbReference type="SAM" id="Phobius"/>
    </source>
</evidence>
<dbReference type="PANTHER" id="PTHR34821:SF2">
    <property type="entry name" value="INNER MEMBRANE PROTEIN YDCZ"/>
    <property type="match status" value="1"/>
</dbReference>
<dbReference type="InterPro" id="IPR006750">
    <property type="entry name" value="YdcZ"/>
</dbReference>
<feature type="transmembrane region" description="Helical" evidence="1">
    <location>
        <begin position="130"/>
        <end position="146"/>
    </location>
</feature>
<dbReference type="EMBL" id="FOCD01000001">
    <property type="protein sequence ID" value="SEM79688.1"/>
    <property type="molecule type" value="Genomic_DNA"/>
</dbReference>
<keyword evidence="1" id="KW-0812">Transmembrane</keyword>
<dbReference type="Proteomes" id="UP000199735">
    <property type="component" value="Unassembled WGS sequence"/>
</dbReference>
<feature type="transmembrane region" description="Helical" evidence="1">
    <location>
        <begin position="167"/>
        <end position="186"/>
    </location>
</feature>
<feature type="transmembrane region" description="Helical" evidence="1">
    <location>
        <begin position="69"/>
        <end position="87"/>
    </location>
</feature>
<reference evidence="2 3" key="1">
    <citation type="submission" date="2016-10" db="EMBL/GenBank/DDBJ databases">
        <authorList>
            <person name="Varghese N."/>
            <person name="Submissions S."/>
        </authorList>
    </citation>
    <scope>NUCLEOTIDE SEQUENCE [LARGE SCALE GENOMIC DNA]</scope>
    <source>
        <strain evidence="2 3">DSM 21619</strain>
    </source>
</reference>
<feature type="transmembrane region" description="Helical" evidence="1">
    <location>
        <begin position="292"/>
        <end position="310"/>
    </location>
</feature>
<evidence type="ECO:0000313" key="3">
    <source>
        <dbReference type="Proteomes" id="UP000199735"/>
    </source>
</evidence>
<dbReference type="Pfam" id="PF04657">
    <property type="entry name" value="DMT_YdcZ"/>
    <property type="match status" value="2"/>
</dbReference>
<feature type="transmembrane region" description="Helical" evidence="1">
    <location>
        <begin position="266"/>
        <end position="285"/>
    </location>
</feature>
<gene>
    <name evidence="2" type="ORF">SAMN04489762_1061</name>
</gene>
<feature type="transmembrane region" description="Helical" evidence="1">
    <location>
        <begin position="198"/>
        <end position="216"/>
    </location>
</feature>
<comment type="caution">
    <text evidence="2">The sequence shown here is derived from an EMBL/GenBank/DDBJ whole genome shotgun (WGS) entry which is preliminary data.</text>
</comment>
<dbReference type="GO" id="GO:0005886">
    <property type="term" value="C:plasma membrane"/>
    <property type="evidence" value="ECO:0007669"/>
    <property type="project" value="TreeGrafter"/>
</dbReference>
<evidence type="ECO:0000313" key="2">
    <source>
        <dbReference type="EMBL" id="SEM79688.1"/>
    </source>
</evidence>
<feature type="transmembrane region" description="Helical" evidence="1">
    <location>
        <begin position="99"/>
        <end position="118"/>
    </location>
</feature>
<keyword evidence="1" id="KW-1133">Transmembrane helix</keyword>
<accession>A0AAX2ED58</accession>
<organism evidence="2 3">
    <name type="scientific">Terribacillus saccharophilus</name>
    <dbReference type="NCBI Taxonomy" id="361277"/>
    <lineage>
        <taxon>Bacteria</taxon>
        <taxon>Bacillati</taxon>
        <taxon>Bacillota</taxon>
        <taxon>Bacilli</taxon>
        <taxon>Bacillales</taxon>
        <taxon>Bacillaceae</taxon>
        <taxon>Terribacillus</taxon>
    </lineage>
</organism>
<sequence length="312" mass="34112">MFASLLGIIIGAGLSVQTPINSELRKIVKSPVLSSMVSFIVGLIFLAIITIAIGSTIGIPIELFRSQPAWIWFGGLCGAVFLTANILIFPKLGSVETTVMPIIGMITMSMLIDTFGWFNSAQQPFGINRILGIFFLLLGVFLAVALKEIRNSRRTSSTKKEKKGNPWTWRIVGIVIGTAMPMQTAINAQLGNVLNSYTKASLVYFLVASITLIIIVGLKDRTYSHMKKAFKPSAPWWIWFGGILGGINVFTNIYLVNKLGTGQTVILQLSGQITGSLLVQHFGLLRSKKNRIVSIQIIGLIIMFIGLILINI</sequence>
<protein>
    <submittedName>
        <fullName evidence="2">Transporter family-2 protein</fullName>
    </submittedName>
</protein>
<proteinExistence type="predicted"/>
<dbReference type="AlphaFoldDB" id="A0AAX2ED58"/>
<feature type="transmembrane region" description="Helical" evidence="1">
    <location>
        <begin position="32"/>
        <end position="57"/>
    </location>
</feature>
<keyword evidence="1" id="KW-0472">Membrane</keyword>
<name>A0AAX2ED58_9BACI</name>
<dbReference type="PANTHER" id="PTHR34821">
    <property type="entry name" value="INNER MEMBRANE PROTEIN YDCZ"/>
    <property type="match status" value="1"/>
</dbReference>
<dbReference type="RefSeq" id="WP_093879939.1">
    <property type="nucleotide sequence ID" value="NZ_FOCD01000001.1"/>
</dbReference>
<feature type="transmembrane region" description="Helical" evidence="1">
    <location>
        <begin position="236"/>
        <end position="254"/>
    </location>
</feature>